<reference evidence="1 2" key="1">
    <citation type="submission" date="2016-10" db="EMBL/GenBank/DDBJ databases">
        <authorList>
            <person name="de Groot N.N."/>
        </authorList>
    </citation>
    <scope>NUCLEOTIDE SEQUENCE [LARGE SCALE GENOMIC DNA]</scope>
    <source>
        <strain evidence="1 2">DSM 22489</strain>
    </source>
</reference>
<dbReference type="InterPro" id="IPR018697">
    <property type="entry name" value="DUF2199"/>
</dbReference>
<accession>A0A1H5WQI8</accession>
<dbReference type="Pfam" id="PF09965">
    <property type="entry name" value="DUF2199"/>
    <property type="match status" value="1"/>
</dbReference>
<dbReference type="RefSeq" id="WP_103932578.1">
    <property type="nucleotide sequence ID" value="NZ_FNVA01000002.1"/>
</dbReference>
<evidence type="ECO:0008006" key="3">
    <source>
        <dbReference type="Google" id="ProtNLM"/>
    </source>
</evidence>
<gene>
    <name evidence="1" type="ORF">SAMN05421819_1680</name>
</gene>
<dbReference type="AlphaFoldDB" id="A0A1H5WQI8"/>
<organism evidence="1 2">
    <name type="scientific">Bryocella elongata</name>
    <dbReference type="NCBI Taxonomy" id="863522"/>
    <lineage>
        <taxon>Bacteria</taxon>
        <taxon>Pseudomonadati</taxon>
        <taxon>Acidobacteriota</taxon>
        <taxon>Terriglobia</taxon>
        <taxon>Terriglobales</taxon>
        <taxon>Acidobacteriaceae</taxon>
        <taxon>Bryocella</taxon>
    </lineage>
</organism>
<name>A0A1H5WQI8_9BACT</name>
<proteinExistence type="predicted"/>
<protein>
    <recommendedName>
        <fullName evidence="3">DUF2199 domain-containing protein</fullName>
    </recommendedName>
</protein>
<dbReference type="Proteomes" id="UP000236728">
    <property type="component" value="Unassembled WGS sequence"/>
</dbReference>
<evidence type="ECO:0000313" key="1">
    <source>
        <dbReference type="EMBL" id="SEG01227.1"/>
    </source>
</evidence>
<evidence type="ECO:0000313" key="2">
    <source>
        <dbReference type="Proteomes" id="UP000236728"/>
    </source>
</evidence>
<dbReference type="OrthoDB" id="4404538at2"/>
<dbReference type="EMBL" id="FNVA01000002">
    <property type="protein sequence ID" value="SEG01227.1"/>
    <property type="molecule type" value="Genomic_DNA"/>
</dbReference>
<keyword evidence="2" id="KW-1185">Reference proteome</keyword>
<sequence>MAWICSTCGQNHEDVPLSFAADFPDNFANMSADERDARALITSDQCIIDEKEFYVRGLIEIPIHGEPDPFLWGVWASVSEEDFDQIHDSWQLKGRESTTGPFKGRLANGFGPYTPTTRNLKLTIKIRPVGERPLFFLDEADHPLGTTQRCGLTLSEAQEIASFVLHD</sequence>